<protein>
    <submittedName>
        <fullName evidence="2">NurA domain protein</fullName>
    </submittedName>
</protein>
<dbReference type="HOGENOM" id="CLU_625034_0_0_2"/>
<dbReference type="SMART" id="SM00933">
    <property type="entry name" value="NurA"/>
    <property type="match status" value="1"/>
</dbReference>
<dbReference type="KEGG" id="afg:AFULGI_00006200"/>
<evidence type="ECO:0000313" key="2">
    <source>
        <dbReference type="EMBL" id="AIG97421.1"/>
    </source>
</evidence>
<proteinExistence type="predicted"/>
<dbReference type="InterPro" id="IPR018977">
    <property type="entry name" value="NurA_domain"/>
</dbReference>
<dbReference type="Proteomes" id="UP000028501">
    <property type="component" value="Chromosome"/>
</dbReference>
<dbReference type="Pfam" id="PF09376">
    <property type="entry name" value="NurA"/>
    <property type="match status" value="1"/>
</dbReference>
<organism evidence="2 3">
    <name type="scientific">Archaeoglobus fulgidus DSM 8774</name>
    <dbReference type="NCBI Taxonomy" id="1344584"/>
    <lineage>
        <taxon>Archaea</taxon>
        <taxon>Methanobacteriati</taxon>
        <taxon>Methanobacteriota</taxon>
        <taxon>Archaeoglobi</taxon>
        <taxon>Archaeoglobales</taxon>
        <taxon>Archaeoglobaceae</taxon>
        <taxon>Archaeoglobus</taxon>
    </lineage>
</organism>
<evidence type="ECO:0000259" key="1">
    <source>
        <dbReference type="SMART" id="SM00933"/>
    </source>
</evidence>
<dbReference type="EMBL" id="CP006577">
    <property type="protein sequence ID" value="AIG97421.1"/>
    <property type="molecule type" value="Genomic_DNA"/>
</dbReference>
<evidence type="ECO:0000313" key="3">
    <source>
        <dbReference type="Proteomes" id="UP000028501"/>
    </source>
</evidence>
<reference evidence="2 3" key="1">
    <citation type="submission" date="2013-07" db="EMBL/GenBank/DDBJ databases">
        <title>Genome of Archaeoglobus fulgidus.</title>
        <authorList>
            <person name="Fiebig A."/>
            <person name="Birkeland N.-K."/>
        </authorList>
    </citation>
    <scope>NUCLEOTIDE SEQUENCE [LARGE SCALE GENOMIC DNA]</scope>
    <source>
        <strain evidence="2 3">DSM 8774</strain>
    </source>
</reference>
<dbReference type="RefSeq" id="WP_048095148.1">
    <property type="nucleotide sequence ID" value="NZ_CP006577.1"/>
</dbReference>
<name>A0A075WBT5_ARCFL</name>
<accession>A0A075WBT5</accession>
<dbReference type="GeneID" id="24794146"/>
<feature type="domain" description="NurA" evidence="1">
    <location>
        <begin position="55"/>
        <end position="401"/>
    </location>
</feature>
<sequence>MPGFLESYIKELNSKSKRIRDEYCTKSSKVALELEKAFEKFWMNKGLPNSSPSEFSVLAVDSSSRHIVTSNGGIFYVVRALALSKERKYKELVADFDFTSDSSYDAAHIIHRKMEWLEHKVALQAMKDGFDGYILFDGSIYGRLAHIPIETGYVNDRAFMLKYFETVMELLETCREENIPIIGISKESRTAFFREFLIKTIASEMRDEIGLSAEKLEKLLSLAIDNRRIAVKELEKIERERDVGILRDLIEELFARRPDFQLILSYAETAGYTMPLMLGASIRWKRFYERMVRDPESFVRSNFPVSSRDRNFVEWALRVVENIPNLPAIVSFHLLPVINDTPMRIDIPAWVFGIEERLSEVGWPEAVNVDIDRILKLISAGYCGLENYNVWLKAVDDEVKLRRDVFENLYLPKFEEIVGRFATPRGYRRVRFP</sequence>
<gene>
    <name evidence="2" type="ORF">AFULGI_00006200</name>
</gene>
<dbReference type="AlphaFoldDB" id="A0A075WBT5"/>